<evidence type="ECO:0000313" key="3">
    <source>
        <dbReference type="Proteomes" id="UP000239706"/>
    </source>
</evidence>
<feature type="domain" description="Transposase IS200-like" evidence="1">
    <location>
        <begin position="9"/>
        <end position="123"/>
    </location>
</feature>
<accession>A0A2T0B1U0</accession>
<dbReference type="GO" id="GO:0006313">
    <property type="term" value="P:DNA transposition"/>
    <property type="evidence" value="ECO:0007669"/>
    <property type="project" value="InterPro"/>
</dbReference>
<sequence length="303" mass="35750">MPRCARIKPENAIFHIMIKSISEVPFFKNNSDKNMYIDFMKHYKKIYNFKIYAYCFMSNHAHFIIDANGADISKVMHSINFRFAINFNKKYDRQGHLFQDRFKSKVIHNNRYLITASAYIHRNPVDIGEYKNSLEKYQYSSLSVYLGLKKDPFDLVDEDFIMQLLDTDVKKARKRYTKIVYNENKNFEKKIEFKDEKTHYKSERTILVRDFNPDDILQFISEKLAIPKIKLHIKNNRASTKARALSVLLMRCLCDFRCKDICKTLGNISQGRVSDLCAMGVSIIENDEHYRNIVSDFISSYSA</sequence>
<dbReference type="Gene3D" id="3.30.70.1290">
    <property type="entry name" value="Transposase IS200-like"/>
    <property type="match status" value="1"/>
</dbReference>
<dbReference type="GO" id="GO:0043565">
    <property type="term" value="F:sequence-specific DNA binding"/>
    <property type="evidence" value="ECO:0007669"/>
    <property type="project" value="InterPro"/>
</dbReference>
<dbReference type="InterPro" id="IPR002686">
    <property type="entry name" value="Transposase_17"/>
</dbReference>
<dbReference type="InterPro" id="IPR036515">
    <property type="entry name" value="Transposase_17_sf"/>
</dbReference>
<dbReference type="OrthoDB" id="9788881at2"/>
<dbReference type="PANTHER" id="PTHR34322:SF2">
    <property type="entry name" value="TRANSPOSASE IS200-LIKE DOMAIN-CONTAINING PROTEIN"/>
    <property type="match status" value="1"/>
</dbReference>
<name>A0A2T0B1U0_9CLOT</name>
<dbReference type="Pfam" id="PF01797">
    <property type="entry name" value="Y1_Tnp"/>
    <property type="match status" value="1"/>
</dbReference>
<evidence type="ECO:0000259" key="1">
    <source>
        <dbReference type="SMART" id="SM01321"/>
    </source>
</evidence>
<comment type="caution">
    <text evidence="2">The sequence shown here is derived from an EMBL/GenBank/DDBJ whole genome shotgun (WGS) entry which is preliminary data.</text>
</comment>
<protein>
    <submittedName>
        <fullName evidence="2">Transposase IS200 like protein</fullName>
    </submittedName>
</protein>
<dbReference type="SUPFAM" id="SSF48295">
    <property type="entry name" value="TrpR-like"/>
    <property type="match status" value="1"/>
</dbReference>
<dbReference type="AlphaFoldDB" id="A0A2T0B1U0"/>
<dbReference type="InterPro" id="IPR010921">
    <property type="entry name" value="Trp_repressor/repl_initiator"/>
</dbReference>
<dbReference type="EMBL" id="PVXO01000058">
    <property type="protein sequence ID" value="PRR77783.1"/>
    <property type="molecule type" value="Genomic_DNA"/>
</dbReference>
<evidence type="ECO:0000313" key="2">
    <source>
        <dbReference type="EMBL" id="PRR77783.1"/>
    </source>
</evidence>
<reference evidence="2 3" key="1">
    <citation type="submission" date="2018-03" db="EMBL/GenBank/DDBJ databases">
        <title>Genome sequence of Clostridium liquoris DSM 100320.</title>
        <authorList>
            <person name="Poehlein A."/>
            <person name="Daniel R."/>
        </authorList>
    </citation>
    <scope>NUCLEOTIDE SEQUENCE [LARGE SCALE GENOMIC DNA]</scope>
    <source>
        <strain evidence="2 3">DSM 100320</strain>
    </source>
</reference>
<dbReference type="SUPFAM" id="SSF143422">
    <property type="entry name" value="Transposase IS200-like"/>
    <property type="match status" value="1"/>
</dbReference>
<dbReference type="PANTHER" id="PTHR34322">
    <property type="entry name" value="TRANSPOSASE, Y1_TNP DOMAIN-CONTAINING"/>
    <property type="match status" value="1"/>
</dbReference>
<organism evidence="2 3">
    <name type="scientific">Clostridium liquoris</name>
    <dbReference type="NCBI Taxonomy" id="1289519"/>
    <lineage>
        <taxon>Bacteria</taxon>
        <taxon>Bacillati</taxon>
        <taxon>Bacillota</taxon>
        <taxon>Clostridia</taxon>
        <taxon>Eubacteriales</taxon>
        <taxon>Clostridiaceae</taxon>
        <taxon>Clostridium</taxon>
    </lineage>
</organism>
<gene>
    <name evidence="2" type="ORF">CLLI_21710</name>
</gene>
<dbReference type="GO" id="GO:0004803">
    <property type="term" value="F:transposase activity"/>
    <property type="evidence" value="ECO:0007669"/>
    <property type="project" value="InterPro"/>
</dbReference>
<dbReference type="Proteomes" id="UP000239706">
    <property type="component" value="Unassembled WGS sequence"/>
</dbReference>
<dbReference type="SMART" id="SM01321">
    <property type="entry name" value="Y1_Tnp"/>
    <property type="match status" value="1"/>
</dbReference>
<proteinExistence type="predicted"/>
<keyword evidence="3" id="KW-1185">Reference proteome</keyword>